<dbReference type="AlphaFoldDB" id="A0A212AY51"/>
<comment type="caution">
    <text evidence="1">The sequence shown here is derived from an EMBL/GenBank/DDBJ whole genome shotgun (WGS) entry which is preliminary data.</text>
</comment>
<evidence type="ECO:0000313" key="2">
    <source>
        <dbReference type="Proteomes" id="UP000196640"/>
    </source>
</evidence>
<sequence>MPLMRNLCTVLMLSLPAGCGVSSKSADVPPSLLVPCDRPVSLPDRALSDREVEVYWGRDRAALVACRSRHEGLAGRGL</sequence>
<gene>
    <name evidence="1" type="ORF">CDV52_00010</name>
</gene>
<dbReference type="Proteomes" id="UP000196640">
    <property type="component" value="Unassembled WGS sequence"/>
</dbReference>
<dbReference type="EMBL" id="NIPX01000001">
    <property type="protein sequence ID" value="OWJ86388.1"/>
    <property type="molecule type" value="Genomic_DNA"/>
</dbReference>
<reference evidence="1 2" key="1">
    <citation type="submission" date="2016-11" db="EMBL/GenBank/DDBJ databases">
        <title>Comparison of Traditional DNA-DNA Hybridization with In Silico Genomic Analysis.</title>
        <authorList>
            <person name="Nicholson A.C."/>
            <person name="Sammons S."/>
            <person name="Humrighouse B.W."/>
            <person name="Graziano J."/>
            <person name="Lasker B."/>
            <person name="Whitney A.M."/>
            <person name="Mcquiston J.R."/>
        </authorList>
    </citation>
    <scope>NUCLEOTIDE SEQUENCE [LARGE SCALE GENOMIC DNA]</scope>
    <source>
        <strain evidence="1 2">H2381</strain>
    </source>
</reference>
<evidence type="ECO:0000313" key="1">
    <source>
        <dbReference type="EMBL" id="OWJ86388.1"/>
    </source>
</evidence>
<accession>A0A212AY51</accession>
<protein>
    <submittedName>
        <fullName evidence="1">Uncharacterized protein</fullName>
    </submittedName>
</protein>
<name>A0A212AY51_9RHOB</name>
<organism evidence="1 2">
    <name type="scientific">Haematobacter missouriensis</name>
    <dbReference type="NCBI Taxonomy" id="366616"/>
    <lineage>
        <taxon>Bacteria</taxon>
        <taxon>Pseudomonadati</taxon>
        <taxon>Pseudomonadota</taxon>
        <taxon>Alphaproteobacteria</taxon>
        <taxon>Rhodobacterales</taxon>
        <taxon>Paracoccaceae</taxon>
        <taxon>Haematobacter</taxon>
    </lineage>
</organism>
<proteinExistence type="predicted"/>